<evidence type="ECO:0000313" key="4">
    <source>
        <dbReference type="EMBL" id="SEH02926.1"/>
    </source>
</evidence>
<dbReference type="AlphaFoldDB" id="A0A1H6F167"/>
<feature type="domain" description="AMP-dependent synthetase/ligase" evidence="3">
    <location>
        <begin position="41"/>
        <end position="324"/>
    </location>
</feature>
<dbReference type="Gene3D" id="3.40.50.12780">
    <property type="entry name" value="N-terminal domain of ligase-like"/>
    <property type="match status" value="1"/>
</dbReference>
<protein>
    <submittedName>
        <fullName evidence="4">Acyl-CoA synthetase (AMP-forming)/AMP-acid ligase II</fullName>
    </submittedName>
</protein>
<dbReference type="Proteomes" id="UP000236732">
    <property type="component" value="Unassembled WGS sequence"/>
</dbReference>
<name>A0A1H6F167_9ACTN</name>
<evidence type="ECO:0000259" key="3">
    <source>
        <dbReference type="Pfam" id="PF00501"/>
    </source>
</evidence>
<dbReference type="GO" id="GO:0006631">
    <property type="term" value="P:fatty acid metabolic process"/>
    <property type="evidence" value="ECO:0007669"/>
    <property type="project" value="TreeGrafter"/>
</dbReference>
<proteinExistence type="inferred from homology"/>
<dbReference type="InterPro" id="IPR042099">
    <property type="entry name" value="ANL_N_sf"/>
</dbReference>
<keyword evidence="2 4" id="KW-0436">Ligase</keyword>
<dbReference type="PANTHER" id="PTHR43201">
    <property type="entry name" value="ACYL-COA SYNTHETASE"/>
    <property type="match status" value="1"/>
</dbReference>
<organism evidence="4 5">
    <name type="scientific">Nonomuraea solani</name>
    <dbReference type="NCBI Taxonomy" id="1144553"/>
    <lineage>
        <taxon>Bacteria</taxon>
        <taxon>Bacillati</taxon>
        <taxon>Actinomycetota</taxon>
        <taxon>Actinomycetes</taxon>
        <taxon>Streptosporangiales</taxon>
        <taxon>Streptosporangiaceae</taxon>
        <taxon>Nonomuraea</taxon>
    </lineage>
</organism>
<dbReference type="PANTHER" id="PTHR43201:SF5">
    <property type="entry name" value="MEDIUM-CHAIN ACYL-COA LIGASE ACSF2, MITOCHONDRIAL"/>
    <property type="match status" value="1"/>
</dbReference>
<accession>A0A1H6F167</accession>
<dbReference type="EMBL" id="FNVT01000031">
    <property type="protein sequence ID" value="SEH02926.1"/>
    <property type="molecule type" value="Genomic_DNA"/>
</dbReference>
<gene>
    <name evidence="4" type="ORF">SAMN05444920_13138</name>
</gene>
<dbReference type="SUPFAM" id="SSF56801">
    <property type="entry name" value="Acetyl-CoA synthetase-like"/>
    <property type="match status" value="1"/>
</dbReference>
<dbReference type="OrthoDB" id="8445630at2"/>
<dbReference type="RefSeq" id="WP_103963946.1">
    <property type="nucleotide sequence ID" value="NZ_FNVT01000031.1"/>
</dbReference>
<keyword evidence="5" id="KW-1185">Reference proteome</keyword>
<sequence length="473" mass="50115">MEDLGRVETYLSERTLDIDPGPGARTPVATAADLFAGLTDRRGNVVLLALPSGTTLLRHLFGALHGGAVPVAVSPAMPAGRLEQVARRLGARLLVTPHGRPAPGTAVRRLGDTVVATLPGPWQRHDPDHVIIMTSGTSGIFSGCLHRASSLFRNAARHAESVGLGSHDTMLVTLPLNFSYALVAQALAGLVTDARLVIAGPPFSRRGYLDAIVRHGVTSSSLTPFLLRHLLSERPPAGLRMLTVGGDGLPGEEVSRLVAGRPGLEVYITYGLTEAGPRVSTLAAHREPAHRHGSVGLPLRGVGVALRDVRDGVGELLVTSDTVMVRRVGTVDGPVDGPVDSPMDGAVDGRHAGTRRIATGDLFRLDPDGYLHFAGRLGDSCVVEGVKVSLPSVRRLATALPGVVRAATRPCSGGAADEEHVPHDGQRFVLELHMREVTREAVRPVRAELHRLLLRAERPCRILAVPAADTPYK</sequence>
<dbReference type="GO" id="GO:0031956">
    <property type="term" value="F:medium-chain fatty acid-CoA ligase activity"/>
    <property type="evidence" value="ECO:0007669"/>
    <property type="project" value="TreeGrafter"/>
</dbReference>
<comment type="similarity">
    <text evidence="1">Belongs to the ATP-dependent AMP-binding enzyme family.</text>
</comment>
<dbReference type="Pfam" id="PF00501">
    <property type="entry name" value="AMP-binding"/>
    <property type="match status" value="1"/>
</dbReference>
<reference evidence="4 5" key="1">
    <citation type="submission" date="2016-10" db="EMBL/GenBank/DDBJ databases">
        <authorList>
            <person name="de Groot N.N."/>
        </authorList>
    </citation>
    <scope>NUCLEOTIDE SEQUENCE [LARGE SCALE GENOMIC DNA]</scope>
    <source>
        <strain evidence="4 5">CGMCC 4.7037</strain>
    </source>
</reference>
<evidence type="ECO:0000313" key="5">
    <source>
        <dbReference type="Proteomes" id="UP000236732"/>
    </source>
</evidence>
<evidence type="ECO:0000256" key="2">
    <source>
        <dbReference type="ARBA" id="ARBA00022598"/>
    </source>
</evidence>
<evidence type="ECO:0000256" key="1">
    <source>
        <dbReference type="ARBA" id="ARBA00006432"/>
    </source>
</evidence>
<dbReference type="InterPro" id="IPR000873">
    <property type="entry name" value="AMP-dep_synth/lig_dom"/>
</dbReference>